<proteinExistence type="predicted"/>
<name>A0A2T7BIL6_9BACT</name>
<sequence length="75" mass="8338">MAAAQWVASIPIVTALKMSVRFKVNHNFAKGMNAVQPIEDGAHSIGISIKHIFTPIYALREEIPVYETEIPLSFK</sequence>
<accession>A0A2T7BIL6</accession>
<dbReference type="Proteomes" id="UP000244450">
    <property type="component" value="Unassembled WGS sequence"/>
</dbReference>
<protein>
    <submittedName>
        <fullName evidence="1">Uncharacterized protein</fullName>
    </submittedName>
</protein>
<organism evidence="1 2">
    <name type="scientific">Chitinophaga parva</name>
    <dbReference type="NCBI Taxonomy" id="2169414"/>
    <lineage>
        <taxon>Bacteria</taxon>
        <taxon>Pseudomonadati</taxon>
        <taxon>Bacteroidota</taxon>
        <taxon>Chitinophagia</taxon>
        <taxon>Chitinophagales</taxon>
        <taxon>Chitinophagaceae</taxon>
        <taxon>Chitinophaga</taxon>
    </lineage>
</organism>
<dbReference type="RefSeq" id="WP_108687962.1">
    <property type="nucleotide sequence ID" value="NZ_QCYK01000002.1"/>
</dbReference>
<gene>
    <name evidence="1" type="ORF">DCC81_17965</name>
</gene>
<dbReference type="EMBL" id="QCYK01000002">
    <property type="protein sequence ID" value="PUZ26125.1"/>
    <property type="molecule type" value="Genomic_DNA"/>
</dbReference>
<reference evidence="1 2" key="1">
    <citation type="submission" date="2018-04" db="EMBL/GenBank/DDBJ databases">
        <title>Chitinophaga fuyangensis sp. nov., isolated from soil in a chemical factory.</title>
        <authorList>
            <person name="Chen K."/>
        </authorList>
    </citation>
    <scope>NUCLEOTIDE SEQUENCE [LARGE SCALE GENOMIC DNA]</scope>
    <source>
        <strain evidence="1 2">LY-1</strain>
    </source>
</reference>
<comment type="caution">
    <text evidence="1">The sequence shown here is derived from an EMBL/GenBank/DDBJ whole genome shotgun (WGS) entry which is preliminary data.</text>
</comment>
<evidence type="ECO:0000313" key="2">
    <source>
        <dbReference type="Proteomes" id="UP000244450"/>
    </source>
</evidence>
<keyword evidence="2" id="KW-1185">Reference proteome</keyword>
<dbReference type="AlphaFoldDB" id="A0A2T7BIL6"/>
<evidence type="ECO:0000313" key="1">
    <source>
        <dbReference type="EMBL" id="PUZ26125.1"/>
    </source>
</evidence>